<evidence type="ECO:0000313" key="1">
    <source>
        <dbReference type="EMBL" id="RAP02929.1"/>
    </source>
</evidence>
<comment type="caution">
    <text evidence="1">The sequence shown here is derived from an EMBL/GenBank/DDBJ whole genome shotgun (WGS) entry which is preliminary data.</text>
</comment>
<reference evidence="1 2" key="1">
    <citation type="submission" date="2017-05" db="EMBL/GenBank/DDBJ databases">
        <title>Host range expansion of the Methanosphaera genus to humans and monogastric animals involves recent and extensive reduction in genome content.</title>
        <authorList>
            <person name="Hoedt E.C."/>
            <person name="Volmer J.G."/>
            <person name="Parks D.H."/>
            <person name="Rosewarne C.P."/>
            <person name="Denman S.E."/>
            <person name="Mcsweeney C.S."/>
            <person name="O Cuiv P."/>
            <person name="Hugenholtz P."/>
            <person name="Tyson G.W."/>
            <person name="Morrison M."/>
        </authorList>
    </citation>
    <scope>NUCLEOTIDE SEQUENCE [LARGE SCALE GENOMIC DNA]</scope>
    <source>
        <strain evidence="1 2">PA5</strain>
    </source>
</reference>
<accession>A0A328Q802</accession>
<organism evidence="1 2">
    <name type="scientific">Methanosphaera stadtmanae</name>
    <dbReference type="NCBI Taxonomy" id="2317"/>
    <lineage>
        <taxon>Archaea</taxon>
        <taxon>Methanobacteriati</taxon>
        <taxon>Methanobacteriota</taxon>
        <taxon>Methanomada group</taxon>
        <taxon>Methanobacteria</taxon>
        <taxon>Methanobacteriales</taxon>
        <taxon>Methanobacteriaceae</taxon>
        <taxon>Methanosphaera</taxon>
    </lineage>
</organism>
<dbReference type="GeneID" id="3855280"/>
<gene>
    <name evidence="1" type="ORF">CA615_04950</name>
</gene>
<name>A0A328Q802_9EURY</name>
<protein>
    <submittedName>
        <fullName evidence="1">Uncharacterized protein</fullName>
    </submittedName>
</protein>
<evidence type="ECO:0000313" key="2">
    <source>
        <dbReference type="Proteomes" id="UP000248557"/>
    </source>
</evidence>
<dbReference type="AlphaFoldDB" id="A0A328Q802"/>
<sequence>MLTEKNIKKYASTVLLNTVDNLFDNKETLINNFYKDFVESNKRNKKLKSNIKDNEVVDEYLLEELEKSFTQNDIGRVLQKEMVKANDNAIADLANVLDEKLLPVSRDLKNVFNDDVKYNQFRKYVTENLVVSNLNLNTSTIKALKTMNISGIQAAQIIQLISQVDN</sequence>
<dbReference type="RefSeq" id="WP_011406586.1">
    <property type="nucleotide sequence ID" value="NZ_CATZXA010000023.1"/>
</dbReference>
<proteinExistence type="predicted"/>
<dbReference type="EMBL" id="NGJK01000062">
    <property type="protein sequence ID" value="RAP02929.1"/>
    <property type="molecule type" value="Genomic_DNA"/>
</dbReference>
<dbReference type="Proteomes" id="UP000248557">
    <property type="component" value="Unassembled WGS sequence"/>
</dbReference>